<feature type="transmembrane region" description="Helical" evidence="1">
    <location>
        <begin position="12"/>
        <end position="32"/>
    </location>
</feature>
<evidence type="ECO:0000313" key="3">
    <source>
        <dbReference type="Proteomes" id="UP000055047"/>
    </source>
</evidence>
<keyword evidence="1" id="KW-0472">Membrane</keyword>
<reference evidence="2 3" key="1">
    <citation type="submission" date="2014-09" db="EMBL/GenBank/DDBJ databases">
        <authorList>
            <person name="Loux Valentin"/>
            <person name="Dugat Thibaut"/>
        </authorList>
    </citation>
    <scope>NUCLEOTIDE SEQUENCE [LARGE SCALE GENOMIC DNA]</scope>
    <source>
        <strain evidence="2 3">BOV-10_179</strain>
    </source>
</reference>
<evidence type="ECO:0000256" key="1">
    <source>
        <dbReference type="SAM" id="Phobius"/>
    </source>
</evidence>
<dbReference type="RefSeq" id="WP_060757678.1">
    <property type="nucleotide sequence ID" value="NZ_CCXQ01000045.1"/>
</dbReference>
<accession>A0A098EFR1</accession>
<protein>
    <submittedName>
        <fullName evidence="2">Uncharacterized protein</fullName>
    </submittedName>
</protein>
<gene>
    <name evidence="2" type="ORF">ANAPHAGO_00076</name>
</gene>
<keyword evidence="1" id="KW-1133">Transmembrane helix</keyword>
<keyword evidence="1" id="KW-0812">Transmembrane</keyword>
<dbReference type="Proteomes" id="UP000055047">
    <property type="component" value="Unassembled WGS sequence"/>
</dbReference>
<proteinExistence type="predicted"/>
<evidence type="ECO:0000313" key="2">
    <source>
        <dbReference type="EMBL" id="CEG20627.1"/>
    </source>
</evidence>
<sequence length="662" mass="75815">MGRLIIRTGKVLLISGIVVLVSAGVVGAKYGIEDRFTTWLLFVSLTLISLSLCLLYSQIKKEKKPVGSTKGYYITALLEEPGVKAIPFSSKVHISENSRVETSDGVKIGVDANSYLINEGKLQECKQLPRNGIAFPIEFFSQHDERYFRLLLEKKFLCLSQERKSVAGIRRRAMNKMLKVLPHEGHISISMVEDFRGSVVEYILYSMAMSQELISGIGMEFFKWYPVCCLGMTKSTTPYKQALMDVDSTSIFDAFPGAWWAAYNYKEVFQHVIDYSKDIALSRNKEPDNTYFSNSEIVFLESLQRGAEGYSKFDKRECVYAEKALMHMLSVMYVMLSRDTHNVFDRTSIKSWLNGIMLHDFGSKEVAIHVAMTSLGGEMFQGKLLSSIYGDLCSEVKTFGIMRKHMDNLLRFSTNDVTHSMILDFVDEKGMEFFAMCGIMVPYFHKTRVYRLLKKNAHYRMLVSDISYRIKNFDVFGCDRPNERTILSMISYHGEEKQVYWEGNKEEEEKYIRSSRNRIYRMLREFEILETTCCATAWPDPSVLMFFVKLAVWMWAAKELSILRGVEPLELEACSVHSVLGLYVKSYWRNLGVDVLMRGNEYSVPIDAMLLDEVSLNFRVAPCEDTLVKVSRGSLSDAVYELVHGREKREIRGEVNAGVVLD</sequence>
<organism evidence="2 3">
    <name type="scientific">Anaplasma phagocytophilum</name>
    <name type="common">Ehrlichia phagocytophila</name>
    <dbReference type="NCBI Taxonomy" id="948"/>
    <lineage>
        <taxon>Bacteria</taxon>
        <taxon>Pseudomonadati</taxon>
        <taxon>Pseudomonadota</taxon>
        <taxon>Alphaproteobacteria</taxon>
        <taxon>Rickettsiales</taxon>
        <taxon>Anaplasmataceae</taxon>
        <taxon>Anaplasma</taxon>
        <taxon>phagocytophilum group</taxon>
    </lineage>
</organism>
<dbReference type="AlphaFoldDB" id="A0A098EFR1"/>
<feature type="transmembrane region" description="Helical" evidence="1">
    <location>
        <begin position="38"/>
        <end position="56"/>
    </location>
</feature>
<dbReference type="EMBL" id="CCXQ01000045">
    <property type="protein sequence ID" value="CEG20627.1"/>
    <property type="molecule type" value="Genomic_DNA"/>
</dbReference>
<name>A0A098EFR1_ANAPH</name>